<sequence length="158" mass="18529">MRGKTQHPTIPKPERQIKGKFRPRRPKSRKEEAEFGPGKTDILVCKKCGAFYWYKSWKARLSDYPELKQSKRIKFVLCPACQMIKDKKYEGEIILETVPSDFKEDIKNLAKNYGKRAIVADPMDRIISIKEKRVKRVTAKRKRGATSRKEFKGLKDIR</sequence>
<dbReference type="EMBL" id="BARV01022935">
    <property type="protein sequence ID" value="GAI25656.1"/>
    <property type="molecule type" value="Genomic_DNA"/>
</dbReference>
<protein>
    <recommendedName>
        <fullName evidence="3">Nmd3 N-terminal domain-containing protein</fullName>
    </recommendedName>
</protein>
<proteinExistence type="predicted"/>
<feature type="region of interest" description="Disordered" evidence="1">
    <location>
        <begin position="1"/>
        <end position="35"/>
    </location>
</feature>
<evidence type="ECO:0000256" key="1">
    <source>
        <dbReference type="SAM" id="MobiDB-lite"/>
    </source>
</evidence>
<feature type="compositionally biased region" description="Basic residues" evidence="1">
    <location>
        <begin position="18"/>
        <end position="28"/>
    </location>
</feature>
<feature type="region of interest" description="Disordered" evidence="1">
    <location>
        <begin position="138"/>
        <end position="158"/>
    </location>
</feature>
<accession>X1N5Z3</accession>
<comment type="caution">
    <text evidence="2">The sequence shown here is derived from an EMBL/GenBank/DDBJ whole genome shotgun (WGS) entry which is preliminary data.</text>
</comment>
<dbReference type="AlphaFoldDB" id="X1N5Z3"/>
<reference evidence="2" key="1">
    <citation type="journal article" date="2014" name="Front. Microbiol.">
        <title>High frequency of phylogenetically diverse reductive dehalogenase-homologous genes in deep subseafloor sedimentary metagenomes.</title>
        <authorList>
            <person name="Kawai M."/>
            <person name="Futagami T."/>
            <person name="Toyoda A."/>
            <person name="Takaki Y."/>
            <person name="Nishi S."/>
            <person name="Hori S."/>
            <person name="Arai W."/>
            <person name="Tsubouchi T."/>
            <person name="Morono Y."/>
            <person name="Uchiyama I."/>
            <person name="Ito T."/>
            <person name="Fujiyama A."/>
            <person name="Inagaki F."/>
            <person name="Takami H."/>
        </authorList>
    </citation>
    <scope>NUCLEOTIDE SEQUENCE</scope>
    <source>
        <strain evidence="2">Expedition CK06-06</strain>
    </source>
</reference>
<name>X1N5Z3_9ZZZZ</name>
<feature type="non-terminal residue" evidence="2">
    <location>
        <position position="158"/>
    </location>
</feature>
<evidence type="ECO:0000313" key="2">
    <source>
        <dbReference type="EMBL" id="GAI25656.1"/>
    </source>
</evidence>
<feature type="compositionally biased region" description="Basic and acidic residues" evidence="1">
    <location>
        <begin position="147"/>
        <end position="158"/>
    </location>
</feature>
<organism evidence="2">
    <name type="scientific">marine sediment metagenome</name>
    <dbReference type="NCBI Taxonomy" id="412755"/>
    <lineage>
        <taxon>unclassified sequences</taxon>
        <taxon>metagenomes</taxon>
        <taxon>ecological metagenomes</taxon>
    </lineage>
</organism>
<gene>
    <name evidence="2" type="ORF">S06H3_37709</name>
</gene>
<evidence type="ECO:0008006" key="3">
    <source>
        <dbReference type="Google" id="ProtNLM"/>
    </source>
</evidence>